<dbReference type="EMBL" id="NGJU01000010">
    <property type="protein sequence ID" value="RST95431.1"/>
    <property type="molecule type" value="Genomic_DNA"/>
</dbReference>
<accession>A0A429ZP21</accession>
<keyword evidence="1" id="KW-0732">Signal</keyword>
<gene>
    <name evidence="2" type="ORF">CBF35_07685</name>
</gene>
<protein>
    <recommendedName>
        <fullName evidence="4">Lipid/polyisoprenoid-binding YceI-like domain-containing protein</fullName>
    </recommendedName>
</protein>
<evidence type="ECO:0000313" key="3">
    <source>
        <dbReference type="Proteomes" id="UP000287239"/>
    </source>
</evidence>
<evidence type="ECO:0000256" key="1">
    <source>
        <dbReference type="SAM" id="SignalP"/>
    </source>
</evidence>
<dbReference type="AlphaFoldDB" id="A0A429ZP21"/>
<organism evidence="2 3">
    <name type="scientific">Vagococcus salmoninarum</name>
    <dbReference type="NCBI Taxonomy" id="2739"/>
    <lineage>
        <taxon>Bacteria</taxon>
        <taxon>Bacillati</taxon>
        <taxon>Bacillota</taxon>
        <taxon>Bacilli</taxon>
        <taxon>Lactobacillales</taxon>
        <taxon>Enterococcaceae</taxon>
        <taxon>Vagococcus</taxon>
    </lineage>
</organism>
<dbReference type="Proteomes" id="UP000287239">
    <property type="component" value="Unassembled WGS sequence"/>
</dbReference>
<dbReference type="GeneID" id="98568246"/>
<dbReference type="RefSeq" id="WP_126779754.1">
    <property type="nucleotide sequence ID" value="NZ_NGJU01000010.1"/>
</dbReference>
<comment type="caution">
    <text evidence="2">The sequence shown here is derived from an EMBL/GenBank/DDBJ whole genome shotgun (WGS) entry which is preliminary data.</text>
</comment>
<proteinExistence type="predicted"/>
<evidence type="ECO:0000313" key="2">
    <source>
        <dbReference type="EMBL" id="RST95431.1"/>
    </source>
</evidence>
<evidence type="ECO:0008006" key="4">
    <source>
        <dbReference type="Google" id="ProtNLM"/>
    </source>
</evidence>
<name>A0A429ZP21_9ENTE</name>
<sequence>MTSFCHSLLLLALTFFLTACTTSQPSQSSILSNSSSSFETSATLETIQERPTTDSFAFNQVGDTRPNLYDESIETILQRYDLNETITLMPEVTLELESVSIITTSNLKAAYLDHDDSLKNYIDNDSYRSLVFSGRLENNHTEPILFKGFQNIQLSHNSQSLQLKTPLEIPYYQLSLPQTSLPLMPFEGKLELELPTTLSQLSITTWPLESRSEVVIAQPITFTVQLVSPP</sequence>
<keyword evidence="3" id="KW-1185">Reference proteome</keyword>
<feature type="signal peptide" evidence="1">
    <location>
        <begin position="1"/>
        <end position="19"/>
    </location>
</feature>
<reference evidence="2 3" key="1">
    <citation type="submission" date="2017-05" db="EMBL/GenBank/DDBJ databases">
        <title>Vagococcus spp. assemblies.</title>
        <authorList>
            <person name="Gulvik C.A."/>
        </authorList>
    </citation>
    <scope>NUCLEOTIDE SEQUENCE [LARGE SCALE GENOMIC DNA]</scope>
    <source>
        <strain evidence="2 3">NCFB 2777</strain>
    </source>
</reference>
<feature type="chain" id="PRO_5039333869" description="Lipid/polyisoprenoid-binding YceI-like domain-containing protein" evidence="1">
    <location>
        <begin position="20"/>
        <end position="230"/>
    </location>
</feature>